<comment type="cofactor">
    <cofactor evidence="2">
        <name>Mg(2+)</name>
        <dbReference type="ChEBI" id="CHEBI:18420"/>
    </cofactor>
</comment>
<dbReference type="EC" id="2.7.7.64" evidence="6"/>
<proteinExistence type="inferred from homology"/>
<dbReference type="GO" id="GO:0051748">
    <property type="term" value="F:UTP-monosaccharide-1-phosphate uridylyltransferase activity"/>
    <property type="evidence" value="ECO:0007669"/>
    <property type="project" value="UniProtKB-EC"/>
</dbReference>
<dbReference type="Pfam" id="PF01704">
    <property type="entry name" value="UDPGP"/>
    <property type="match status" value="1"/>
</dbReference>
<comment type="catalytic activity">
    <reaction evidence="7">
        <text>a monosaccharide 1-phosphate + UTP + H(+) = a UDP-monosaccharide + diphosphate</text>
        <dbReference type="Rhea" id="RHEA:13205"/>
        <dbReference type="ChEBI" id="CHEBI:15378"/>
        <dbReference type="ChEBI" id="CHEBI:33019"/>
        <dbReference type="ChEBI" id="CHEBI:46398"/>
        <dbReference type="ChEBI" id="CHEBI:140358"/>
        <dbReference type="ChEBI" id="CHEBI:140359"/>
        <dbReference type="EC" id="2.7.7.64"/>
    </reaction>
</comment>
<evidence type="ECO:0000256" key="4">
    <source>
        <dbReference type="ARBA" id="ARBA00022695"/>
    </source>
</evidence>
<dbReference type="PANTHER" id="PTHR11952:SF9">
    <property type="entry name" value="UDP-SUGAR PYROPHOSPHORYLASE"/>
    <property type="match status" value="1"/>
</dbReference>
<evidence type="ECO:0000256" key="5">
    <source>
        <dbReference type="ARBA" id="ARBA00038047"/>
    </source>
</evidence>
<evidence type="ECO:0000256" key="2">
    <source>
        <dbReference type="ARBA" id="ARBA00001946"/>
    </source>
</evidence>
<accession>A0A7G2CTR8</accession>
<dbReference type="Gene3D" id="2.160.10.30">
    <property type="match status" value="1"/>
</dbReference>
<organism evidence="9 10">
    <name type="scientific">Angomonas deanei</name>
    <dbReference type="NCBI Taxonomy" id="59799"/>
    <lineage>
        <taxon>Eukaryota</taxon>
        <taxon>Discoba</taxon>
        <taxon>Euglenozoa</taxon>
        <taxon>Kinetoplastea</taxon>
        <taxon>Metakinetoplastina</taxon>
        <taxon>Trypanosomatida</taxon>
        <taxon>Trypanosomatidae</taxon>
        <taxon>Strigomonadinae</taxon>
        <taxon>Angomonas</taxon>
    </lineage>
</organism>
<evidence type="ECO:0000313" key="10">
    <source>
        <dbReference type="Proteomes" id="UP000515908"/>
    </source>
</evidence>
<reference evidence="9 10" key="1">
    <citation type="submission" date="2020-08" db="EMBL/GenBank/DDBJ databases">
        <authorList>
            <person name="Newling K."/>
            <person name="Davey J."/>
            <person name="Forrester S."/>
        </authorList>
    </citation>
    <scope>NUCLEOTIDE SEQUENCE [LARGE SCALE GENOMIC DNA]</scope>
    <source>
        <strain evidence="10">Crithidia deanei Carvalho (ATCC PRA-265)</strain>
    </source>
</reference>
<dbReference type="GO" id="GO:0006048">
    <property type="term" value="P:UDP-N-acetylglucosamine biosynthetic process"/>
    <property type="evidence" value="ECO:0007669"/>
    <property type="project" value="TreeGrafter"/>
</dbReference>
<evidence type="ECO:0000313" key="9">
    <source>
        <dbReference type="EMBL" id="CAD2221632.1"/>
    </source>
</evidence>
<dbReference type="InterPro" id="IPR039741">
    <property type="entry name" value="UDP-sugar_pyrophosphorylase"/>
</dbReference>
<evidence type="ECO:0000256" key="1">
    <source>
        <dbReference type="ARBA" id="ARBA00001936"/>
    </source>
</evidence>
<comment type="similarity">
    <text evidence="5">Belongs to the USP family.</text>
</comment>
<dbReference type="InterPro" id="IPR029044">
    <property type="entry name" value="Nucleotide-diphossugar_trans"/>
</dbReference>
<feature type="chain" id="PRO_5028998889" description="UTP-monosaccharide-1-phosphate uridylyltransferase" evidence="8">
    <location>
        <begin position="23"/>
        <end position="565"/>
    </location>
</feature>
<dbReference type="AlphaFoldDB" id="A0A7G2CTR8"/>
<dbReference type="Proteomes" id="UP000515908">
    <property type="component" value="Chromosome 22"/>
</dbReference>
<sequence length="565" mass="62292">METLGTALLARCAFVLVAGGLGERLGYPDIKLSLPVETTTDEARRSPPGQPSAHCYLLHYCQWIQQITKEEGSGNVPLIIMTSNDTHAKTEALIATLRTAGLIQLQHILLLKQEQVFCFADQDAHLAITQEEGPDGTVTYKLPRKPHGHGDVHSLIYNAKYPAAEGEESKPLLDVLADTFQTRYILFFQDTNAIAPWTAPITLAISEEENLAMNFTCIEREEGEAVGVVCRVKDTNAAGATVWRTAPVEYNIYEDAVKNAQNDKNSALYQLLHSSESSKKGVSPFPGNSNTLLFHFDAYRRALQSSKGMVPEFINPKYAKNKDGQLVFKSPARIESLMQDLALCMESTAEEQNTPRDIIGVTVFDRFTFQPVKNNVKDVFAKNEKGEETYGAASGEGKYYALLRRRLQSIGMPLPPEGSYPPVELTYPYSSEYSKPLPVSIFPNIVLNSVCQGDYTLSHLQSQVFPTPEKVKLTAKSTLVLEGKVRVESLTLDGALKITGPSSADSAPLVIRDVEIRGLHWTAECIPADRYKPGCGFADEDLIRGYVLRSTGIHKVDSSTDLSKL</sequence>
<evidence type="ECO:0000256" key="7">
    <source>
        <dbReference type="ARBA" id="ARBA00048259"/>
    </source>
</evidence>
<name>A0A7G2CTR8_9TRYP</name>
<evidence type="ECO:0000256" key="3">
    <source>
        <dbReference type="ARBA" id="ARBA00022679"/>
    </source>
</evidence>
<keyword evidence="3 9" id="KW-0808">Transferase</keyword>
<gene>
    <name evidence="9" type="ORF">ADEAN_000916400</name>
</gene>
<evidence type="ECO:0000256" key="8">
    <source>
        <dbReference type="SAM" id="SignalP"/>
    </source>
</evidence>
<dbReference type="EMBL" id="LR877166">
    <property type="protein sequence ID" value="CAD2221632.1"/>
    <property type="molecule type" value="Genomic_DNA"/>
</dbReference>
<dbReference type="PANTHER" id="PTHR11952">
    <property type="entry name" value="UDP- GLUCOSE PYROPHOSPHORYLASE"/>
    <property type="match status" value="1"/>
</dbReference>
<dbReference type="VEuPathDB" id="TriTrypDB:ADEAN_000916400"/>
<dbReference type="Gene3D" id="3.90.550.10">
    <property type="entry name" value="Spore Coat Polysaccharide Biosynthesis Protein SpsA, Chain A"/>
    <property type="match status" value="1"/>
</dbReference>
<keyword evidence="4 9" id="KW-0548">Nucleotidyltransferase</keyword>
<keyword evidence="10" id="KW-1185">Reference proteome</keyword>
<feature type="signal peptide" evidence="8">
    <location>
        <begin position="1"/>
        <end position="22"/>
    </location>
</feature>
<comment type="cofactor">
    <cofactor evidence="1">
        <name>Mn(2+)</name>
        <dbReference type="ChEBI" id="CHEBI:29035"/>
    </cofactor>
</comment>
<protein>
    <recommendedName>
        <fullName evidence="6">UTP-monosaccharide-1-phosphate uridylyltransferase</fullName>
        <ecNumber evidence="6">2.7.7.64</ecNumber>
    </recommendedName>
</protein>
<dbReference type="GO" id="GO:0003977">
    <property type="term" value="F:UDP-N-acetylglucosamine diphosphorylase activity"/>
    <property type="evidence" value="ECO:0007669"/>
    <property type="project" value="TreeGrafter"/>
</dbReference>
<dbReference type="SUPFAM" id="SSF53448">
    <property type="entry name" value="Nucleotide-diphospho-sugar transferases"/>
    <property type="match status" value="1"/>
</dbReference>
<dbReference type="InterPro" id="IPR002618">
    <property type="entry name" value="UDPGP_fam"/>
</dbReference>
<evidence type="ECO:0000256" key="6">
    <source>
        <dbReference type="ARBA" id="ARBA00039080"/>
    </source>
</evidence>
<keyword evidence="8" id="KW-0732">Signal</keyword>